<proteinExistence type="predicted"/>
<dbReference type="Proteomes" id="UP000326912">
    <property type="component" value="Unassembled WGS sequence"/>
</dbReference>
<evidence type="ECO:0000313" key="3">
    <source>
        <dbReference type="EMBL" id="GER86016.1"/>
    </source>
</evidence>
<evidence type="ECO:0000256" key="2">
    <source>
        <dbReference type="SAM" id="Phobius"/>
    </source>
</evidence>
<dbReference type="EMBL" id="BKZW01000001">
    <property type="protein sequence ID" value="GER86016.1"/>
    <property type="molecule type" value="Genomic_DNA"/>
</dbReference>
<dbReference type="SUPFAM" id="SSF48452">
    <property type="entry name" value="TPR-like"/>
    <property type="match status" value="1"/>
</dbReference>
<accession>A0A5J4KLE7</accession>
<name>A0A5J4KLE7_9CHLR</name>
<feature type="transmembrane region" description="Helical" evidence="2">
    <location>
        <begin position="200"/>
        <end position="218"/>
    </location>
</feature>
<dbReference type="AlphaFoldDB" id="A0A5J4KLE7"/>
<feature type="transmembrane region" description="Helical" evidence="2">
    <location>
        <begin position="160"/>
        <end position="179"/>
    </location>
</feature>
<keyword evidence="1" id="KW-0802">TPR repeat</keyword>
<dbReference type="InterPro" id="IPR011990">
    <property type="entry name" value="TPR-like_helical_dom_sf"/>
</dbReference>
<dbReference type="SMART" id="SM00028">
    <property type="entry name" value="TPR"/>
    <property type="match status" value="2"/>
</dbReference>
<comment type="caution">
    <text evidence="3">The sequence shown here is derived from an EMBL/GenBank/DDBJ whole genome shotgun (WGS) entry which is preliminary data.</text>
</comment>
<dbReference type="InterPro" id="IPR019734">
    <property type="entry name" value="TPR_rpt"/>
</dbReference>
<feature type="transmembrane region" description="Helical" evidence="2">
    <location>
        <begin position="35"/>
        <end position="53"/>
    </location>
</feature>
<keyword evidence="4" id="KW-1185">Reference proteome</keyword>
<dbReference type="PROSITE" id="PS50005">
    <property type="entry name" value="TPR"/>
    <property type="match status" value="1"/>
</dbReference>
<protein>
    <submittedName>
        <fullName evidence="3">Uncharacterized protein</fullName>
    </submittedName>
</protein>
<feature type="repeat" description="TPR" evidence="1">
    <location>
        <begin position="398"/>
        <end position="431"/>
    </location>
</feature>
<keyword evidence="2" id="KW-0812">Transmembrane</keyword>
<gene>
    <name evidence="3" type="ORF">KDW_01780</name>
</gene>
<evidence type="ECO:0000313" key="4">
    <source>
        <dbReference type="Proteomes" id="UP000326912"/>
    </source>
</evidence>
<organism evidence="3 4">
    <name type="scientific">Dictyobacter vulcani</name>
    <dbReference type="NCBI Taxonomy" id="2607529"/>
    <lineage>
        <taxon>Bacteria</taxon>
        <taxon>Bacillati</taxon>
        <taxon>Chloroflexota</taxon>
        <taxon>Ktedonobacteria</taxon>
        <taxon>Ktedonobacterales</taxon>
        <taxon>Dictyobacteraceae</taxon>
        <taxon>Dictyobacter</taxon>
    </lineage>
</organism>
<feature type="transmembrane region" description="Helical" evidence="2">
    <location>
        <begin position="83"/>
        <end position="102"/>
    </location>
</feature>
<keyword evidence="2" id="KW-0472">Membrane</keyword>
<evidence type="ECO:0000256" key="1">
    <source>
        <dbReference type="PROSITE-ProRule" id="PRU00339"/>
    </source>
</evidence>
<keyword evidence="2" id="KW-1133">Transmembrane helix</keyword>
<dbReference type="Gene3D" id="1.25.40.10">
    <property type="entry name" value="Tetratricopeptide repeat domain"/>
    <property type="match status" value="1"/>
</dbReference>
<sequence>MLIASVFPWFTDPSGTRLTAWQLPVDLGWQLRSGMFNYGLLCTCCALYIFFVTHQTWQILRAQYSADPTYLLAAPRVSLTRNYIMAGLACLLPMGLFLFQFLCADMLTIAEVTRQQIQLELARTHLGYQSTPEFTPILPFTLHQSHMLGRFAILTNQLGMGWFLPLISLAILFTARIFLPLRIRLSELAFPLLPSERRRRAWLLGIAGLFALLIFGRAPAALASQAQADHLLSVGEYANALNWLDHARTLNPSLEETLDYHIARGNAWYFLHPHQPNAESDVYLGNYYRTQNDIYSAYQALQNSWSKYAHTSWLRDEVSLSLTQMAELSHPLRSIPRAALTNNEPALPWLTELLKLDATNFYAQFTVGRILYDLRDDAGCEMHMRMVLTLSASPEMQSAAYTYIALSRFDAGDINNAREYLYKAQDLDPAYRNNTARQRMSGMR</sequence>
<reference evidence="3 4" key="1">
    <citation type="submission" date="2019-10" db="EMBL/GenBank/DDBJ databases">
        <title>Dictyobacter vulcani sp. nov., within the class Ktedonobacteria, isolated from soil of volcanic Mt. Zao.</title>
        <authorList>
            <person name="Zheng Y."/>
            <person name="Wang C.M."/>
            <person name="Sakai Y."/>
            <person name="Abe K."/>
            <person name="Yokota A."/>
            <person name="Yabe S."/>
        </authorList>
    </citation>
    <scope>NUCLEOTIDE SEQUENCE [LARGE SCALE GENOMIC DNA]</scope>
    <source>
        <strain evidence="3 4">W12</strain>
    </source>
</reference>